<feature type="transmembrane region" description="Helical" evidence="1">
    <location>
        <begin position="7"/>
        <end position="33"/>
    </location>
</feature>
<dbReference type="KEGG" id="vg:62611890"/>
<keyword evidence="1" id="KW-0472">Membrane</keyword>
<evidence type="ECO:0000256" key="1">
    <source>
        <dbReference type="SAM" id="Phobius"/>
    </source>
</evidence>
<keyword evidence="1" id="KW-0812">Transmembrane</keyword>
<feature type="transmembrane region" description="Helical" evidence="1">
    <location>
        <begin position="45"/>
        <end position="64"/>
    </location>
</feature>
<evidence type="ECO:0000313" key="2">
    <source>
        <dbReference type="EMBL" id="ATI15920.1"/>
    </source>
</evidence>
<dbReference type="EMBL" id="MF805809">
    <property type="protein sequence ID" value="ATI15920.1"/>
    <property type="molecule type" value="Genomic_DNA"/>
</dbReference>
<protein>
    <submittedName>
        <fullName evidence="2">Uncharacterized protein</fullName>
    </submittedName>
</protein>
<evidence type="ECO:0000313" key="3">
    <source>
        <dbReference type="Proteomes" id="UP000230824"/>
    </source>
</evidence>
<keyword evidence="3" id="KW-1185">Reference proteome</keyword>
<dbReference type="Proteomes" id="UP000230824">
    <property type="component" value="Segment"/>
</dbReference>
<proteinExistence type="predicted"/>
<dbReference type="RefSeq" id="YP_009984546.1">
    <property type="nucleotide sequence ID" value="NC_052652.1"/>
</dbReference>
<keyword evidence="1" id="KW-1133">Transmembrane helix</keyword>
<organism evidence="2 3">
    <name type="scientific">Escherichia phage vB_EcoM_PHB05</name>
    <dbReference type="NCBI Taxonomy" id="2041347"/>
    <lineage>
        <taxon>Viruses</taxon>
        <taxon>Duplodnaviria</taxon>
        <taxon>Heunggongvirae</taxon>
        <taxon>Uroviricota</taxon>
        <taxon>Caudoviricetes</taxon>
        <taxon>Stephanstirmvirinae</taxon>
        <taxon>Justusliebigvirus</taxon>
        <taxon>Justusliebigvirus PHB05</taxon>
    </lineage>
</organism>
<accession>A0A291LAD2</accession>
<sequence length="68" mass="7663">MAGVLAVLGCFIVVFLIVLIPSWLLLLAYNYMIDIIGLDWHHVPVTFWSVVCVTFILAVLRGIFQSNK</sequence>
<name>A0A291LAD2_9CAUD</name>
<reference evidence="2 3" key="1">
    <citation type="submission" date="2017-09" db="EMBL/GenBank/DDBJ databases">
        <title>Phage vB_EcoM_PHB05 against multidrug-resistant shiga toxin-producing Escherichia.</title>
        <authorList>
            <person name="Chen Y."/>
            <person name="Song J."/>
            <person name="Wu B."/>
        </authorList>
    </citation>
    <scope>NUCLEOTIDE SEQUENCE [LARGE SCALE GENOMIC DNA]</scope>
    <source>
        <strain evidence="2">Wastewater</strain>
    </source>
</reference>
<dbReference type="GeneID" id="62611890"/>